<dbReference type="EMBL" id="BAAACX010000008">
    <property type="protein sequence ID" value="GAA0387404.1"/>
    <property type="molecule type" value="Genomic_DNA"/>
</dbReference>
<dbReference type="Pfam" id="PF20247">
    <property type="entry name" value="DUF6602"/>
    <property type="match status" value="1"/>
</dbReference>
<name>A0ABN0Y8U0_9BACL</name>
<reference evidence="2 3" key="1">
    <citation type="journal article" date="2019" name="Int. J. Syst. Evol. Microbiol.">
        <title>The Global Catalogue of Microorganisms (GCM) 10K type strain sequencing project: providing services to taxonomists for standard genome sequencing and annotation.</title>
        <authorList>
            <consortium name="The Broad Institute Genomics Platform"/>
            <consortium name="The Broad Institute Genome Sequencing Center for Infectious Disease"/>
            <person name="Wu L."/>
            <person name="Ma J."/>
        </authorList>
    </citation>
    <scope>NUCLEOTIDE SEQUENCE [LARGE SCALE GENOMIC DNA]</scope>
    <source>
        <strain evidence="2 3">JCM 12774</strain>
    </source>
</reference>
<comment type="caution">
    <text evidence="2">The sequence shown here is derived from an EMBL/GenBank/DDBJ whole genome shotgun (WGS) entry which is preliminary data.</text>
</comment>
<sequence>MITRAIQTAAKKMMIDFEELTSQIKHKGERGTSREELLIRYLKGYFPLKFSLGRGTIIDSRGTQSKQQDCIIYDSFNSPILLDMETTQMIPIESVYATIEVKSSLNKTELIKCVNNIKSVRELPKHPIYPVNSNTAGFVFAFTSDTSIETILGNLIDCNKEIELENQISIICILDKGLIIHVNKAGLKDFVLLPSQDSTPVIIENSVEMNLMLFYLFLMQYLNSEQVSSPNLFKYADHDDVLKINWSLPAKFVPSGSSVNIDGRLVDANKAIDLSKRLKVMESIQAGIATKEQLMDFFANEFIEALDITTDNKNLDDNFIFFDKKFSLASILAAGEIHKKIVSGMKLDEEELSSYRLLFDNLYMHYKDCFETYNKKGTNS</sequence>
<dbReference type="CDD" id="cd21173">
    <property type="entry name" value="NucC-like"/>
    <property type="match status" value="1"/>
</dbReference>
<proteinExistence type="predicted"/>
<dbReference type="InterPro" id="IPR046537">
    <property type="entry name" value="DUF6602"/>
</dbReference>
<evidence type="ECO:0000259" key="1">
    <source>
        <dbReference type="Pfam" id="PF20247"/>
    </source>
</evidence>
<dbReference type="Proteomes" id="UP001500340">
    <property type="component" value="Unassembled WGS sequence"/>
</dbReference>
<protein>
    <recommendedName>
        <fullName evidence="1">DUF6602 domain-containing protein</fullName>
    </recommendedName>
</protein>
<organism evidence="2 3">
    <name type="scientific">Paenibacillus motobuensis</name>
    <dbReference type="NCBI Taxonomy" id="295324"/>
    <lineage>
        <taxon>Bacteria</taxon>
        <taxon>Bacillati</taxon>
        <taxon>Bacillota</taxon>
        <taxon>Bacilli</taxon>
        <taxon>Bacillales</taxon>
        <taxon>Paenibacillaceae</taxon>
        <taxon>Paenibacillus</taxon>
    </lineage>
</organism>
<evidence type="ECO:0000313" key="3">
    <source>
        <dbReference type="Proteomes" id="UP001500340"/>
    </source>
</evidence>
<gene>
    <name evidence="2" type="ORF">GCM10008933_17930</name>
</gene>
<feature type="domain" description="DUF6602" evidence="1">
    <location>
        <begin position="20"/>
        <end position="123"/>
    </location>
</feature>
<dbReference type="RefSeq" id="WP_343860134.1">
    <property type="nucleotide sequence ID" value="NZ_BAAACX010000008.1"/>
</dbReference>
<evidence type="ECO:0000313" key="2">
    <source>
        <dbReference type="EMBL" id="GAA0387404.1"/>
    </source>
</evidence>
<keyword evidence="3" id="KW-1185">Reference proteome</keyword>
<accession>A0ABN0Y8U0</accession>